<evidence type="ECO:0000313" key="6">
    <source>
        <dbReference type="RefSeq" id="XP_031571380.1"/>
    </source>
</evidence>
<organism evidence="5 6">
    <name type="scientific">Actinia tenebrosa</name>
    <name type="common">Australian red waratah sea anemone</name>
    <dbReference type="NCBI Taxonomy" id="6105"/>
    <lineage>
        <taxon>Eukaryota</taxon>
        <taxon>Metazoa</taxon>
        <taxon>Cnidaria</taxon>
        <taxon>Anthozoa</taxon>
        <taxon>Hexacorallia</taxon>
        <taxon>Actiniaria</taxon>
        <taxon>Actiniidae</taxon>
        <taxon>Actinia</taxon>
    </lineage>
</organism>
<dbReference type="GeneID" id="116305581"/>
<evidence type="ECO:0000256" key="3">
    <source>
        <dbReference type="SAM" id="SignalP"/>
    </source>
</evidence>
<dbReference type="SMART" id="SM00254">
    <property type="entry name" value="ShKT"/>
    <property type="match status" value="5"/>
</dbReference>
<sequence>MKTSLLISVIILQSLYAAFSLPLETKSIELVERECKDNRDDCNWIANNHYDVPKYCWAHRNDAFIKDCPKYCGFCKQPAPPQVFECEDTRDDCSWIAEHNNDVAAYCDRHRNDAFIKKCQKTCGFCKAPAPPIVCEDTRSDCDWINRNGENKESYCARNRNDPAVRECAKTCGFCKAPAPPEIITCEDTRDDCSWIAEHNDDVAAYCDRHRNDAFIKQCQRTCGYCKAPAPPKLACEDTRRDCDTINHIGEPKTTYCARNRNDPAVRECAKTCGFC</sequence>
<dbReference type="RefSeq" id="XP_031571380.1">
    <property type="nucleotide sequence ID" value="XM_031715520.1"/>
</dbReference>
<dbReference type="KEGG" id="aten:116305581"/>
<dbReference type="InterPro" id="IPR003582">
    <property type="entry name" value="ShKT_dom"/>
</dbReference>
<dbReference type="Proteomes" id="UP000515163">
    <property type="component" value="Unplaced"/>
</dbReference>
<keyword evidence="3" id="KW-0732">Signal</keyword>
<dbReference type="PANTHER" id="PTHR21724:SF109">
    <property type="entry name" value="SHKT DOMAIN-CONTAINING PROTEIN"/>
    <property type="match status" value="1"/>
</dbReference>
<feature type="domain" description="ShKT" evidence="4">
    <location>
        <begin position="86"/>
        <end position="126"/>
    </location>
</feature>
<keyword evidence="5" id="KW-1185">Reference proteome</keyword>
<feature type="signal peptide" evidence="3">
    <location>
        <begin position="1"/>
        <end position="20"/>
    </location>
</feature>
<dbReference type="GO" id="GO:0090729">
    <property type="term" value="F:toxin activity"/>
    <property type="evidence" value="ECO:0007669"/>
    <property type="project" value="UniProtKB-KW"/>
</dbReference>
<evidence type="ECO:0000259" key="4">
    <source>
        <dbReference type="PROSITE" id="PS51670"/>
    </source>
</evidence>
<proteinExistence type="predicted"/>
<feature type="chain" id="PRO_5027729495" evidence="3">
    <location>
        <begin position="21"/>
        <end position="276"/>
    </location>
</feature>
<gene>
    <name evidence="6" type="primary">LOC116305581</name>
</gene>
<evidence type="ECO:0000313" key="5">
    <source>
        <dbReference type="Proteomes" id="UP000515163"/>
    </source>
</evidence>
<reference evidence="6" key="1">
    <citation type="submission" date="2025-08" db="UniProtKB">
        <authorList>
            <consortium name="RefSeq"/>
        </authorList>
    </citation>
    <scope>IDENTIFICATION</scope>
    <source>
        <tissue evidence="6">Tentacle</tissue>
    </source>
</reference>
<name>A0A6P8J0A0_ACTTE</name>
<dbReference type="PROSITE" id="PS51670">
    <property type="entry name" value="SHKT"/>
    <property type="match status" value="1"/>
</dbReference>
<dbReference type="OrthoDB" id="5974165at2759"/>
<accession>A0A6P8J0A0</accession>
<comment type="caution">
    <text evidence="2">Lacks conserved residue(s) required for the propagation of feature annotation.</text>
</comment>
<dbReference type="PANTHER" id="PTHR21724">
    <property type="entry name" value="SHKT DOMAIN-CONTAINING PROTEIN"/>
    <property type="match status" value="1"/>
</dbReference>
<dbReference type="InParanoid" id="A0A6P8J0A0"/>
<evidence type="ECO:0000256" key="2">
    <source>
        <dbReference type="PROSITE-ProRule" id="PRU01005"/>
    </source>
</evidence>
<keyword evidence="1" id="KW-0800">Toxin</keyword>
<dbReference type="AlphaFoldDB" id="A0A6P8J0A0"/>
<evidence type="ECO:0000256" key="1">
    <source>
        <dbReference type="ARBA" id="ARBA00022656"/>
    </source>
</evidence>
<protein>
    <submittedName>
        <fullName evidence="6">Uncharacterized protein LOC116305581</fullName>
    </submittedName>
</protein>